<organism evidence="2 3">
    <name type="scientific">Ginsengibacter hankyongi</name>
    <dbReference type="NCBI Taxonomy" id="2607284"/>
    <lineage>
        <taxon>Bacteria</taxon>
        <taxon>Pseudomonadati</taxon>
        <taxon>Bacteroidota</taxon>
        <taxon>Chitinophagia</taxon>
        <taxon>Chitinophagales</taxon>
        <taxon>Chitinophagaceae</taxon>
        <taxon>Ginsengibacter</taxon>
    </lineage>
</organism>
<evidence type="ECO:0000256" key="1">
    <source>
        <dbReference type="SAM" id="SignalP"/>
    </source>
</evidence>
<keyword evidence="3" id="KW-1185">Reference proteome</keyword>
<dbReference type="Gene3D" id="2.140.10.30">
    <property type="entry name" value="Dipeptidylpeptidase IV, N-terminal domain"/>
    <property type="match status" value="1"/>
</dbReference>
<protein>
    <recommendedName>
        <fullName evidence="4">Dipeptidylpeptidase IV N-terminal domain-containing protein</fullName>
    </recommendedName>
</protein>
<comment type="caution">
    <text evidence="2">The sequence shown here is derived from an EMBL/GenBank/DDBJ whole genome shotgun (WGS) entry which is preliminary data.</text>
</comment>
<keyword evidence="1" id="KW-0732">Signal</keyword>
<evidence type="ECO:0000313" key="3">
    <source>
        <dbReference type="Proteomes" id="UP000326903"/>
    </source>
</evidence>
<feature type="chain" id="PRO_5023822498" description="Dipeptidylpeptidase IV N-terminal domain-containing protein" evidence="1">
    <location>
        <begin position="23"/>
        <end position="103"/>
    </location>
</feature>
<dbReference type="RefSeq" id="WP_150413235.1">
    <property type="nucleotide sequence ID" value="NZ_VYQF01000001.1"/>
</dbReference>
<sequence>MPSPVKLIAILILSFVSILVNAQPPQGIHWSKDGNSYYEVKNGEIIQNDSGTAKSTIVVTMEQLTSPGESTPLSVRNFFFSNDGTKILIYTNSMRVWRYEPTG</sequence>
<dbReference type="SUPFAM" id="SSF82171">
    <property type="entry name" value="DPP6 N-terminal domain-like"/>
    <property type="match status" value="1"/>
</dbReference>
<gene>
    <name evidence="2" type="ORF">FW778_03665</name>
</gene>
<dbReference type="EMBL" id="VYQF01000001">
    <property type="protein sequence ID" value="KAA9041146.1"/>
    <property type="molecule type" value="Genomic_DNA"/>
</dbReference>
<dbReference type="Proteomes" id="UP000326903">
    <property type="component" value="Unassembled WGS sequence"/>
</dbReference>
<accession>A0A5J5IJJ4</accession>
<name>A0A5J5IJJ4_9BACT</name>
<reference evidence="2 3" key="1">
    <citation type="submission" date="2019-09" db="EMBL/GenBank/DDBJ databases">
        <title>Draft genome sequence of Ginsengibacter sp. BR5-29.</title>
        <authorList>
            <person name="Im W.-T."/>
        </authorList>
    </citation>
    <scope>NUCLEOTIDE SEQUENCE [LARGE SCALE GENOMIC DNA]</scope>
    <source>
        <strain evidence="2 3">BR5-29</strain>
    </source>
</reference>
<evidence type="ECO:0000313" key="2">
    <source>
        <dbReference type="EMBL" id="KAA9041146.1"/>
    </source>
</evidence>
<proteinExistence type="predicted"/>
<evidence type="ECO:0008006" key="4">
    <source>
        <dbReference type="Google" id="ProtNLM"/>
    </source>
</evidence>
<dbReference type="AlphaFoldDB" id="A0A5J5IJJ4"/>
<feature type="signal peptide" evidence="1">
    <location>
        <begin position="1"/>
        <end position="22"/>
    </location>
</feature>